<sequence length="222" mass="25455">MFFGGIGKIYTYSNDKIIPHFERYQLITKKQADYLLFKKIALLIEQGEHLTVYGLQAIINIRASLNLGLSEVLKAAFPYTIPFTRPHNTIRAEIQHSEWMAGFITGEGRNKAGVGVQLVFQVSQHVRDEVLLRSFETYFKCGQYSSPLQKEWGYYQCTKFSDNYNIIIPFFNQYPIQGAKAKDYLDWVKAAEIIKNGEHLTKEGSSKIINLKAAMNTGRKIE</sequence>
<dbReference type="GO" id="GO:0005739">
    <property type="term" value="C:mitochondrion"/>
    <property type="evidence" value="ECO:0007669"/>
    <property type="project" value="UniProtKB-ARBA"/>
</dbReference>
<dbReference type="InterPro" id="IPR027434">
    <property type="entry name" value="Homing_endonucl"/>
</dbReference>
<dbReference type="HOGENOM" id="CLU_057749_0_0_1"/>
<dbReference type="KEGG" id="abp:AGABI1DRAFT103557"/>
<dbReference type="OMA" id="VEYRIFA"/>
<dbReference type="Gene3D" id="3.10.28.10">
    <property type="entry name" value="Homing endonucleases"/>
    <property type="match status" value="2"/>
</dbReference>
<dbReference type="AlphaFoldDB" id="K5VGU8"/>
<dbReference type="InterPro" id="IPR004860">
    <property type="entry name" value="LAGLIDADG_dom"/>
</dbReference>
<dbReference type="GeneID" id="18821917"/>
<dbReference type="PANTHER" id="PTHR36181">
    <property type="entry name" value="INTRON-ENCODED ENDONUCLEASE AI3-RELATED"/>
    <property type="match status" value="1"/>
</dbReference>
<dbReference type="GO" id="GO:0004519">
    <property type="term" value="F:endonuclease activity"/>
    <property type="evidence" value="ECO:0007669"/>
    <property type="project" value="InterPro"/>
</dbReference>
<comment type="function">
    <text evidence="1">Mitochondrial DNA endonuclease involved in intron homing.</text>
</comment>
<evidence type="ECO:0000256" key="1">
    <source>
        <dbReference type="ARBA" id="ARBA00002670"/>
    </source>
</evidence>
<dbReference type="RefSeq" id="XP_007335807.1">
    <property type="nucleotide sequence ID" value="XM_007335745.1"/>
</dbReference>
<protein>
    <recommendedName>
        <fullName evidence="2">Homing endonuclease LAGLIDADG domain-containing protein</fullName>
    </recommendedName>
</protein>
<dbReference type="PANTHER" id="PTHR36181:SF4">
    <property type="entry name" value="LAGLIDADG ENDONUCLEASE"/>
    <property type="match status" value="1"/>
</dbReference>
<accession>K5VGU8</accession>
<evidence type="ECO:0000313" key="3">
    <source>
        <dbReference type="EMBL" id="EKM73554.1"/>
    </source>
</evidence>
<dbReference type="STRING" id="597362.K5VGU8"/>
<dbReference type="OrthoDB" id="5424169at2759"/>
<gene>
    <name evidence="3" type="ORF">AGABI1DRAFT_103557</name>
</gene>
<feature type="domain" description="Homing endonuclease LAGLIDADG" evidence="2">
    <location>
        <begin position="12"/>
        <end position="40"/>
    </location>
</feature>
<feature type="domain" description="Homing endonuclease LAGLIDADG" evidence="2">
    <location>
        <begin position="109"/>
        <end position="190"/>
    </location>
</feature>
<keyword evidence="4" id="KW-1185">Reference proteome</keyword>
<dbReference type="EMBL" id="JH972483">
    <property type="protein sequence ID" value="EKM73554.1"/>
    <property type="molecule type" value="Genomic_DNA"/>
</dbReference>
<evidence type="ECO:0000259" key="2">
    <source>
        <dbReference type="Pfam" id="PF00961"/>
    </source>
</evidence>
<evidence type="ECO:0000313" key="4">
    <source>
        <dbReference type="Proteomes" id="UP000008493"/>
    </source>
</evidence>
<dbReference type="InParanoid" id="K5VGU8"/>
<dbReference type="eggNOG" id="ENOG502SFWP">
    <property type="taxonomic scope" value="Eukaryota"/>
</dbReference>
<reference evidence="4" key="1">
    <citation type="journal article" date="2012" name="Proc. Natl. Acad. Sci. U.S.A.">
        <title>Genome sequence of the button mushroom Agaricus bisporus reveals mechanisms governing adaptation to a humic-rich ecological niche.</title>
        <authorList>
            <person name="Morin E."/>
            <person name="Kohler A."/>
            <person name="Baker A.R."/>
            <person name="Foulongne-Oriol M."/>
            <person name="Lombard V."/>
            <person name="Nagy L.G."/>
            <person name="Ohm R.A."/>
            <person name="Patyshakuliyeva A."/>
            <person name="Brun A."/>
            <person name="Aerts A.L."/>
            <person name="Bailey A.M."/>
            <person name="Billette C."/>
            <person name="Coutinho P.M."/>
            <person name="Deakin G."/>
            <person name="Doddapaneni H."/>
            <person name="Floudas D."/>
            <person name="Grimwood J."/>
            <person name="Hilden K."/>
            <person name="Kuees U."/>
            <person name="LaButti K.M."/>
            <person name="Lapidus A."/>
            <person name="Lindquist E.A."/>
            <person name="Lucas S.M."/>
            <person name="Murat C."/>
            <person name="Riley R.W."/>
            <person name="Salamov A.A."/>
            <person name="Schmutz J."/>
            <person name="Subramanian V."/>
            <person name="Woesten H.A.B."/>
            <person name="Xu J."/>
            <person name="Eastwood D.C."/>
            <person name="Foster G.D."/>
            <person name="Sonnenberg A.S."/>
            <person name="Cullen D."/>
            <person name="de Vries R.P."/>
            <person name="Lundell T."/>
            <person name="Hibbett D.S."/>
            <person name="Henrissat B."/>
            <person name="Burton K.S."/>
            <person name="Kerrigan R.W."/>
            <person name="Challen M.P."/>
            <person name="Grigoriev I.V."/>
            <person name="Martin F."/>
        </authorList>
    </citation>
    <scope>NUCLEOTIDE SEQUENCE [LARGE SCALE GENOMIC DNA]</scope>
    <source>
        <strain evidence="4">JB137-S8 / ATCC MYA-4627 / FGSC 10392</strain>
    </source>
</reference>
<dbReference type="Pfam" id="PF00961">
    <property type="entry name" value="LAGLIDADG_1"/>
    <property type="match status" value="2"/>
</dbReference>
<dbReference type="SUPFAM" id="SSF55608">
    <property type="entry name" value="Homing endonucleases"/>
    <property type="match status" value="2"/>
</dbReference>
<proteinExistence type="predicted"/>
<dbReference type="Proteomes" id="UP000008493">
    <property type="component" value="Unassembled WGS sequence"/>
</dbReference>
<dbReference type="InterPro" id="IPR051289">
    <property type="entry name" value="LAGLIDADG_Endonuclease"/>
</dbReference>
<organism evidence="3 4">
    <name type="scientific">Agaricus bisporus var. burnettii (strain JB137-S8 / ATCC MYA-4627 / FGSC 10392)</name>
    <name type="common">White button mushroom</name>
    <dbReference type="NCBI Taxonomy" id="597362"/>
    <lineage>
        <taxon>Eukaryota</taxon>
        <taxon>Fungi</taxon>
        <taxon>Dikarya</taxon>
        <taxon>Basidiomycota</taxon>
        <taxon>Agaricomycotina</taxon>
        <taxon>Agaricomycetes</taxon>
        <taxon>Agaricomycetidae</taxon>
        <taxon>Agaricales</taxon>
        <taxon>Agaricineae</taxon>
        <taxon>Agaricaceae</taxon>
        <taxon>Agaricus</taxon>
    </lineage>
</organism>
<name>K5VGU8_AGABU</name>